<feature type="domain" description="Helicase C-terminal" evidence="5">
    <location>
        <begin position="978"/>
        <end position="1135"/>
    </location>
</feature>
<feature type="compositionally biased region" description="Basic and acidic residues" evidence="4">
    <location>
        <begin position="928"/>
        <end position="937"/>
    </location>
</feature>
<evidence type="ECO:0000259" key="5">
    <source>
        <dbReference type="PROSITE" id="PS51194"/>
    </source>
</evidence>
<dbReference type="EMBL" id="KV429055">
    <property type="protein sequence ID" value="KZT69833.1"/>
    <property type="molecule type" value="Genomic_DNA"/>
</dbReference>
<feature type="compositionally biased region" description="Basic and acidic residues" evidence="4">
    <location>
        <begin position="1191"/>
        <end position="1201"/>
    </location>
</feature>
<dbReference type="OrthoDB" id="2801544at2759"/>
<feature type="region of interest" description="Disordered" evidence="4">
    <location>
        <begin position="928"/>
        <end position="957"/>
    </location>
</feature>
<dbReference type="SMART" id="SM00487">
    <property type="entry name" value="DEXDc"/>
    <property type="match status" value="1"/>
</dbReference>
<dbReference type="GO" id="GO:0005634">
    <property type="term" value="C:nucleus"/>
    <property type="evidence" value="ECO:0007669"/>
    <property type="project" value="TreeGrafter"/>
</dbReference>
<organism evidence="6 7">
    <name type="scientific">Daedalea quercina L-15889</name>
    <dbReference type="NCBI Taxonomy" id="1314783"/>
    <lineage>
        <taxon>Eukaryota</taxon>
        <taxon>Fungi</taxon>
        <taxon>Dikarya</taxon>
        <taxon>Basidiomycota</taxon>
        <taxon>Agaricomycotina</taxon>
        <taxon>Agaricomycetes</taxon>
        <taxon>Polyporales</taxon>
        <taxon>Fomitopsis</taxon>
    </lineage>
</organism>
<dbReference type="SMART" id="SM00490">
    <property type="entry name" value="HELICc"/>
    <property type="match status" value="1"/>
</dbReference>
<dbReference type="GO" id="GO:0006281">
    <property type="term" value="P:DNA repair"/>
    <property type="evidence" value="ECO:0007669"/>
    <property type="project" value="TreeGrafter"/>
</dbReference>
<feature type="region of interest" description="Disordered" evidence="4">
    <location>
        <begin position="1171"/>
        <end position="1221"/>
    </location>
</feature>
<dbReference type="InterPro" id="IPR049730">
    <property type="entry name" value="SNF2/RAD54-like_C"/>
</dbReference>
<keyword evidence="1" id="KW-0547">Nucleotide-binding</keyword>
<dbReference type="SUPFAM" id="SSF52540">
    <property type="entry name" value="P-loop containing nucleoside triphosphate hydrolases"/>
    <property type="match status" value="2"/>
</dbReference>
<keyword evidence="7" id="KW-1185">Reference proteome</keyword>
<dbReference type="InterPro" id="IPR027417">
    <property type="entry name" value="P-loop_NTPase"/>
</dbReference>
<feature type="compositionally biased region" description="Basic and acidic residues" evidence="4">
    <location>
        <begin position="888"/>
        <end position="901"/>
    </location>
</feature>
<evidence type="ECO:0000313" key="6">
    <source>
        <dbReference type="EMBL" id="KZT69833.1"/>
    </source>
</evidence>
<keyword evidence="3" id="KW-0067">ATP-binding</keyword>
<dbReference type="Pfam" id="PF00271">
    <property type="entry name" value="Helicase_C"/>
    <property type="match status" value="1"/>
</dbReference>
<dbReference type="InterPro" id="IPR014001">
    <property type="entry name" value="Helicase_ATP-bd"/>
</dbReference>
<dbReference type="Pfam" id="PF00176">
    <property type="entry name" value="SNF2-rel_dom"/>
    <property type="match status" value="1"/>
</dbReference>
<proteinExistence type="predicted"/>
<dbReference type="PROSITE" id="PS51194">
    <property type="entry name" value="HELICASE_CTER"/>
    <property type="match status" value="1"/>
</dbReference>
<evidence type="ECO:0000256" key="3">
    <source>
        <dbReference type="ARBA" id="ARBA00022840"/>
    </source>
</evidence>
<name>A0A165QRG9_9APHY</name>
<dbReference type="GO" id="GO:0016787">
    <property type="term" value="F:hydrolase activity"/>
    <property type="evidence" value="ECO:0007669"/>
    <property type="project" value="UniProtKB-KW"/>
</dbReference>
<feature type="region of interest" description="Disordered" evidence="4">
    <location>
        <begin position="877"/>
        <end position="901"/>
    </location>
</feature>
<dbReference type="Proteomes" id="UP000076727">
    <property type="component" value="Unassembled WGS sequence"/>
</dbReference>
<reference evidence="6 7" key="1">
    <citation type="journal article" date="2016" name="Mol. Biol. Evol.">
        <title>Comparative Genomics of Early-Diverging Mushroom-Forming Fungi Provides Insights into the Origins of Lignocellulose Decay Capabilities.</title>
        <authorList>
            <person name="Nagy L.G."/>
            <person name="Riley R."/>
            <person name="Tritt A."/>
            <person name="Adam C."/>
            <person name="Daum C."/>
            <person name="Floudas D."/>
            <person name="Sun H."/>
            <person name="Yadav J.S."/>
            <person name="Pangilinan J."/>
            <person name="Larsson K.H."/>
            <person name="Matsuura K."/>
            <person name="Barry K."/>
            <person name="Labutti K."/>
            <person name="Kuo R."/>
            <person name="Ohm R.A."/>
            <person name="Bhattacharya S.S."/>
            <person name="Shirouzu T."/>
            <person name="Yoshinaga Y."/>
            <person name="Martin F.M."/>
            <person name="Grigoriev I.V."/>
            <person name="Hibbett D.S."/>
        </authorList>
    </citation>
    <scope>NUCLEOTIDE SEQUENCE [LARGE SCALE GENOMIC DNA]</scope>
    <source>
        <strain evidence="6 7">L-15889</strain>
    </source>
</reference>
<dbReference type="Gene3D" id="3.40.50.300">
    <property type="entry name" value="P-loop containing nucleotide triphosphate hydrolases"/>
    <property type="match status" value="1"/>
</dbReference>
<dbReference type="AlphaFoldDB" id="A0A165QRG9"/>
<dbReference type="InterPro" id="IPR001650">
    <property type="entry name" value="Helicase_C-like"/>
</dbReference>
<dbReference type="InterPro" id="IPR000330">
    <property type="entry name" value="SNF2_N"/>
</dbReference>
<dbReference type="PANTHER" id="PTHR45626:SF51">
    <property type="entry name" value="SNF2-RELATED DOMAIN-CONTAINING PROTEIN"/>
    <property type="match status" value="1"/>
</dbReference>
<keyword evidence="2" id="KW-0378">Hydrolase</keyword>
<evidence type="ECO:0000256" key="1">
    <source>
        <dbReference type="ARBA" id="ARBA00022741"/>
    </source>
</evidence>
<feature type="compositionally biased region" description="Basic residues" evidence="4">
    <location>
        <begin position="1211"/>
        <end position="1221"/>
    </location>
</feature>
<dbReference type="InterPro" id="IPR050628">
    <property type="entry name" value="SNF2_RAD54_helicase_TF"/>
</dbReference>
<dbReference type="PANTHER" id="PTHR45626">
    <property type="entry name" value="TRANSCRIPTION TERMINATION FACTOR 2-RELATED"/>
    <property type="match status" value="1"/>
</dbReference>
<protein>
    <recommendedName>
        <fullName evidence="5">Helicase C-terminal domain-containing protein</fullName>
    </recommendedName>
</protein>
<accession>A0A165QRG9</accession>
<dbReference type="GO" id="GO:0005524">
    <property type="term" value="F:ATP binding"/>
    <property type="evidence" value="ECO:0007669"/>
    <property type="project" value="UniProtKB-KW"/>
</dbReference>
<dbReference type="STRING" id="1314783.A0A165QRG9"/>
<dbReference type="GO" id="GO:0008094">
    <property type="term" value="F:ATP-dependent activity, acting on DNA"/>
    <property type="evidence" value="ECO:0007669"/>
    <property type="project" value="TreeGrafter"/>
</dbReference>
<evidence type="ECO:0000313" key="7">
    <source>
        <dbReference type="Proteomes" id="UP000076727"/>
    </source>
</evidence>
<dbReference type="Gene3D" id="3.40.50.10810">
    <property type="entry name" value="Tandem AAA-ATPase domain"/>
    <property type="match status" value="1"/>
</dbReference>
<evidence type="ECO:0000256" key="2">
    <source>
        <dbReference type="ARBA" id="ARBA00022801"/>
    </source>
</evidence>
<dbReference type="CDD" id="cd18793">
    <property type="entry name" value="SF2_C_SNF"/>
    <property type="match status" value="1"/>
</dbReference>
<evidence type="ECO:0000256" key="4">
    <source>
        <dbReference type="SAM" id="MobiDB-lite"/>
    </source>
</evidence>
<gene>
    <name evidence="6" type="ORF">DAEQUDRAFT_726146</name>
</gene>
<sequence>MSPPSCSLCCTRCKGNAPASSSKQRVAVPQDPYERLSSFLPAGTITIPLQSNDVTCSHAHAADGWHTLPSAAALEPLLAPDDGPLLRLRQLNFLVKHHFVAATCKLDATSSILYLRIYLIPWDLPNVHGKLRVRDEGSIVTPARRHLRSLFAEIVQDDDAWDALPSQDTTDENGSIRQQHFLKDEIDTRTMAEIYNDLRSPKPPAKFTVDNIPGMRSKLYPYQTETVSTMLAWELEPSSVADPLYMPVTGIDGAVYYLQPETFELLQECPRVVQTRGGILCEELGTGKTIMTLGLILATLSQLPSPAESILDPRPVLTPLSFRHFPTADEAQARARLLQGNTAKRRKQAAQAESPIIPSLVEHLLHYCAVHPGAVDLRRHQETLEQYGLWKPLIRNSPFYHHYEIAIPEVSRSKRKENNPGPRVMYLSSGTIVLVPDNLFHQWKSEIMKHCHDVLCVLEVTNRKLPPAAELASKYDIILMTYNRFSAEASADKVSLLHSWKVCECPGRGGTRVPKCTCNANPDTSKVSPLLQVRWKRLIIDEGHVSARKNTNLISMTHVLSVERKWIVTGTPTPNLLGLQHGQGSELQYPEDELNEELSVRRWTREDRDDLTKLSTMMSHFLCVPQFAADPKLFERLVISPLMAEPGPLPGAIQVLTQVMETMMIRHRVDDIENDVLLPLMTRETVLLDLDPYALKSYNAMQAMVAVNAVDSERKDQDYLFHPANAASLNVLVDNMSQVMFWHVDDHTQFNVEEMAGRANDYIANMANRSTSEADRILMQQALVHAKAAADDPIWREMQKHAYVYHRMHGFPEPEKALYRAWTTFTAVHGSRDRFLRADRASQLKQFVLRHPLYKADRIICGGRDVQQEERQRLALYSMNNSRKSKKSKDDDNAHRKEVETVKHVVATREKQEELRKEYLACLDKLQKSHEQDDNEHTQNSSGNKKRGTPATSKTTSPQLLASSLMITLRVGQSTSTKLDYILNEIREHSRNEKFLIFSRSPLTLAYVTEGLELIGTKYLQFTTKVSREQRQHNIVTFETSELYRVFLMELQHGARGLNLVAASRVIFCEPVWQADVESQAIKRVHRIGQKNPVFVKTLAIRSTAEEVMVARRDALLQSGTSAAKQPKLTEDARIRDFIANPTFLSESSAPRLEIDFPLFDIDRLVPGTTPHRIKVTKRSSPTRDGATSKNTERLENRPRVEAPGSEQPPRKKARTVRFAD</sequence>
<dbReference type="InterPro" id="IPR038718">
    <property type="entry name" value="SNF2-like_sf"/>
</dbReference>